<dbReference type="EMBL" id="PDOC01000006">
    <property type="protein sequence ID" value="PIL44831.1"/>
    <property type="molecule type" value="Genomic_DNA"/>
</dbReference>
<dbReference type="PANTHER" id="PTHR42673:SF21">
    <property type="entry name" value="GLUTATHIONE S-TRANSFERASE YFCF"/>
    <property type="match status" value="1"/>
</dbReference>
<dbReference type="Proteomes" id="UP000230390">
    <property type="component" value="Unassembled WGS sequence"/>
</dbReference>
<dbReference type="CDD" id="cd00570">
    <property type="entry name" value="GST_N_family"/>
    <property type="match status" value="1"/>
</dbReference>
<dbReference type="OrthoDB" id="8634103at2"/>
<comment type="caution">
    <text evidence="2">The sequence shown here is derived from an EMBL/GenBank/DDBJ whole genome shotgun (WGS) entry which is preliminary data.</text>
</comment>
<dbReference type="InterPro" id="IPR036249">
    <property type="entry name" value="Thioredoxin-like_sf"/>
</dbReference>
<gene>
    <name evidence="2" type="ORF">CR105_12075</name>
</gene>
<dbReference type="GO" id="GO:0016034">
    <property type="term" value="F:maleylacetoacetate isomerase activity"/>
    <property type="evidence" value="ECO:0007669"/>
    <property type="project" value="TreeGrafter"/>
</dbReference>
<organism evidence="2 3">
    <name type="scientific">Massilia eurypsychrophila</name>
    <dbReference type="NCBI Taxonomy" id="1485217"/>
    <lineage>
        <taxon>Bacteria</taxon>
        <taxon>Pseudomonadati</taxon>
        <taxon>Pseudomonadota</taxon>
        <taxon>Betaproteobacteria</taxon>
        <taxon>Burkholderiales</taxon>
        <taxon>Oxalobacteraceae</taxon>
        <taxon>Telluria group</taxon>
        <taxon>Massilia</taxon>
    </lineage>
</organism>
<dbReference type="Gene3D" id="3.40.30.10">
    <property type="entry name" value="Glutaredoxin"/>
    <property type="match status" value="1"/>
</dbReference>
<dbReference type="PANTHER" id="PTHR42673">
    <property type="entry name" value="MALEYLACETOACETATE ISOMERASE"/>
    <property type="match status" value="1"/>
</dbReference>
<protein>
    <submittedName>
        <fullName evidence="2">Glutathione S-transferase</fullName>
    </submittedName>
</protein>
<keyword evidence="2" id="KW-0808">Transferase</keyword>
<dbReference type="PROSITE" id="PS50404">
    <property type="entry name" value="GST_NTER"/>
    <property type="match status" value="1"/>
</dbReference>
<evidence type="ECO:0000313" key="3">
    <source>
        <dbReference type="Proteomes" id="UP000230390"/>
    </source>
</evidence>
<dbReference type="InterPro" id="IPR036282">
    <property type="entry name" value="Glutathione-S-Trfase_C_sf"/>
</dbReference>
<dbReference type="InterPro" id="IPR004045">
    <property type="entry name" value="Glutathione_S-Trfase_N"/>
</dbReference>
<dbReference type="GO" id="GO:0004364">
    <property type="term" value="F:glutathione transferase activity"/>
    <property type="evidence" value="ECO:0007669"/>
    <property type="project" value="TreeGrafter"/>
</dbReference>
<dbReference type="AlphaFoldDB" id="A0A2G8TFJ9"/>
<name>A0A2G8TFJ9_9BURK</name>
<dbReference type="SUPFAM" id="SSF52833">
    <property type="entry name" value="Thioredoxin-like"/>
    <property type="match status" value="1"/>
</dbReference>
<evidence type="ECO:0000313" key="2">
    <source>
        <dbReference type="EMBL" id="PIL44831.1"/>
    </source>
</evidence>
<dbReference type="Pfam" id="PF13417">
    <property type="entry name" value="GST_N_3"/>
    <property type="match status" value="1"/>
</dbReference>
<dbReference type="Gene3D" id="1.20.1050.10">
    <property type="match status" value="1"/>
</dbReference>
<dbReference type="GO" id="GO:0006559">
    <property type="term" value="P:L-phenylalanine catabolic process"/>
    <property type="evidence" value="ECO:0007669"/>
    <property type="project" value="TreeGrafter"/>
</dbReference>
<keyword evidence="3" id="KW-1185">Reference proteome</keyword>
<accession>A0A2G8TFJ9</accession>
<reference evidence="2 3" key="1">
    <citation type="submission" date="2017-10" db="EMBL/GenBank/DDBJ databases">
        <title>Massilia psychrophilum sp. nov., a novel purple-pigmented bacterium isolated from Tianshan glacier, Xinjiang Municipality, China.</title>
        <authorList>
            <person name="Wang H."/>
        </authorList>
    </citation>
    <scope>NUCLEOTIDE SEQUENCE [LARGE SCALE GENOMIC DNA]</scope>
    <source>
        <strain evidence="2 3">JCM 30074</strain>
    </source>
</reference>
<dbReference type="CDD" id="cd03205">
    <property type="entry name" value="GST_C_6"/>
    <property type="match status" value="1"/>
</dbReference>
<feature type="domain" description="GST N-terminal" evidence="1">
    <location>
        <begin position="1"/>
        <end position="73"/>
    </location>
</feature>
<proteinExistence type="predicted"/>
<evidence type="ECO:0000259" key="1">
    <source>
        <dbReference type="PROSITE" id="PS50404"/>
    </source>
</evidence>
<dbReference type="GO" id="GO:0006749">
    <property type="term" value="P:glutathione metabolic process"/>
    <property type="evidence" value="ECO:0007669"/>
    <property type="project" value="TreeGrafter"/>
</dbReference>
<sequence length="219" mass="23784">MLDSPYVRRVAIALDLLGVPFEHESLSVFSTFDQFRAINPVVKAPTLVCADGAILMDSSLILQFVEAEHGRSLWPADQDQRRHAFEVVALALAACEKGVQIVYERSLRPAAAQHEPWVERITSQMLAAYGALEQQVARSPALFADAAQHPAMTVAVVWGFTQAMLGQLVPAADHPALTALAARIEETAPFLQYPSIGPGIPSHAGSSQTNSIRMNHTTY</sequence>
<dbReference type="SUPFAM" id="SSF47616">
    <property type="entry name" value="GST C-terminal domain-like"/>
    <property type="match status" value="1"/>
</dbReference>